<keyword evidence="8 11" id="KW-0413">Isomerase</keyword>
<dbReference type="AlphaFoldDB" id="A0A8J7TT46"/>
<dbReference type="Proteomes" id="UP000664414">
    <property type="component" value="Unassembled WGS sequence"/>
</dbReference>
<comment type="catalytic activity">
    <reaction evidence="1">
        <text>[protein]-peptidylproline (omega=180) = [protein]-peptidylproline (omega=0)</text>
        <dbReference type="Rhea" id="RHEA:16237"/>
        <dbReference type="Rhea" id="RHEA-COMP:10747"/>
        <dbReference type="Rhea" id="RHEA-COMP:10748"/>
        <dbReference type="ChEBI" id="CHEBI:83833"/>
        <dbReference type="ChEBI" id="CHEBI:83834"/>
        <dbReference type="EC" id="5.2.1.8"/>
    </reaction>
</comment>
<dbReference type="InterPro" id="IPR046357">
    <property type="entry name" value="PPIase_dom_sf"/>
</dbReference>
<dbReference type="PANTHER" id="PTHR47245:SF2">
    <property type="entry name" value="PEPTIDYL-PROLYL CIS-TRANS ISOMERASE HP_0175-RELATED"/>
    <property type="match status" value="1"/>
</dbReference>
<gene>
    <name evidence="11" type="ORF">J0H12_01335</name>
</gene>
<evidence type="ECO:0000256" key="9">
    <source>
        <dbReference type="SAM" id="MobiDB-lite"/>
    </source>
</evidence>
<dbReference type="EC" id="5.2.1.8" evidence="3"/>
<evidence type="ECO:0000256" key="2">
    <source>
        <dbReference type="ARBA" id="ARBA00007656"/>
    </source>
</evidence>
<evidence type="ECO:0000256" key="8">
    <source>
        <dbReference type="PROSITE-ProRule" id="PRU00278"/>
    </source>
</evidence>
<reference evidence="11" key="1">
    <citation type="submission" date="2021-02" db="EMBL/GenBank/DDBJ databases">
        <title>Thiocyanate and organic carbon inputs drive convergent selection for specific autotrophic Afipia and Thiobacillus strains within complex microbiomes.</title>
        <authorList>
            <person name="Huddy R.J."/>
            <person name="Sachdeva R."/>
            <person name="Kadzinga F."/>
            <person name="Kantor R.S."/>
            <person name="Harrison S.T.L."/>
            <person name="Banfield J.F."/>
        </authorList>
    </citation>
    <scope>NUCLEOTIDE SEQUENCE</scope>
    <source>
        <strain evidence="11">SCN18_10_11_15_R4_P_38_20</strain>
    </source>
</reference>
<evidence type="ECO:0000256" key="3">
    <source>
        <dbReference type="ARBA" id="ARBA00013194"/>
    </source>
</evidence>
<dbReference type="InterPro" id="IPR000297">
    <property type="entry name" value="PPIase_PpiC"/>
</dbReference>
<dbReference type="Gene3D" id="3.10.50.40">
    <property type="match status" value="1"/>
</dbReference>
<dbReference type="Pfam" id="PF13616">
    <property type="entry name" value="Rotamase_3"/>
    <property type="match status" value="1"/>
</dbReference>
<dbReference type="PROSITE" id="PS50198">
    <property type="entry name" value="PPIC_PPIASE_2"/>
    <property type="match status" value="1"/>
</dbReference>
<dbReference type="InterPro" id="IPR050245">
    <property type="entry name" value="PrsA_foldase"/>
</dbReference>
<evidence type="ECO:0000256" key="1">
    <source>
        <dbReference type="ARBA" id="ARBA00000971"/>
    </source>
</evidence>
<keyword evidence="5 8" id="KW-0697">Rotamase</keyword>
<feature type="domain" description="PpiC" evidence="10">
    <location>
        <begin position="67"/>
        <end position="158"/>
    </location>
</feature>
<dbReference type="SUPFAM" id="SSF54534">
    <property type="entry name" value="FKBP-like"/>
    <property type="match status" value="1"/>
</dbReference>
<evidence type="ECO:0000313" key="12">
    <source>
        <dbReference type="Proteomes" id="UP000664414"/>
    </source>
</evidence>
<evidence type="ECO:0000256" key="7">
    <source>
        <dbReference type="ARBA" id="ARBA00031484"/>
    </source>
</evidence>
<comment type="caution">
    <text evidence="11">The sequence shown here is derived from an EMBL/GenBank/DDBJ whole genome shotgun (WGS) entry which is preliminary data.</text>
</comment>
<evidence type="ECO:0000256" key="4">
    <source>
        <dbReference type="ARBA" id="ARBA00018370"/>
    </source>
</evidence>
<sequence length="219" mass="24383">MIDITLLIEAAKKAGLEKDADVQKAIQQATEQVLVQAYLSKELKSFVTDSAVKERYDRLVASLPKDEMEVKARHVLVKDEAAAKKIIEDLKKGADFLKIAREQSIDKASAQEGGDVGYFRKGDMVKEFADAAFALVPGKISETPVKTQFGWHVIKVDDKRKVKAPKFEEVQEQLKAAVLEESMLKLVTSLRDKAAIERFNQEGKPEIGGDKKVEEPAKK</sequence>
<evidence type="ECO:0000256" key="6">
    <source>
        <dbReference type="ARBA" id="ARBA00030642"/>
    </source>
</evidence>
<organism evidence="11 12">
    <name type="scientific">Candidatus Paracaedimonas acanthamoebae</name>
    <dbReference type="NCBI Taxonomy" id="244581"/>
    <lineage>
        <taxon>Bacteria</taxon>
        <taxon>Pseudomonadati</taxon>
        <taxon>Pseudomonadota</taxon>
        <taxon>Alphaproteobacteria</taxon>
        <taxon>Holosporales</taxon>
        <taxon>Caedimonadaceae</taxon>
        <taxon>Candidatus Paracaedimonas</taxon>
    </lineage>
</organism>
<evidence type="ECO:0000313" key="11">
    <source>
        <dbReference type="EMBL" id="MBN9412555.1"/>
    </source>
</evidence>
<evidence type="ECO:0000256" key="5">
    <source>
        <dbReference type="ARBA" id="ARBA00023110"/>
    </source>
</evidence>
<dbReference type="EMBL" id="JAFKGL010000011">
    <property type="protein sequence ID" value="MBN9412555.1"/>
    <property type="molecule type" value="Genomic_DNA"/>
</dbReference>
<comment type="similarity">
    <text evidence="2">Belongs to the PpiC/parvulin rotamase family.</text>
</comment>
<evidence type="ECO:0000259" key="10">
    <source>
        <dbReference type="PROSITE" id="PS50198"/>
    </source>
</evidence>
<accession>A0A8J7TT46</accession>
<feature type="region of interest" description="Disordered" evidence="9">
    <location>
        <begin position="199"/>
        <end position="219"/>
    </location>
</feature>
<proteinExistence type="inferred from homology"/>
<protein>
    <recommendedName>
        <fullName evidence="4">Parvulin-like PPIase</fullName>
        <ecNumber evidence="3">5.2.1.8</ecNumber>
    </recommendedName>
    <alternativeName>
        <fullName evidence="6">Peptidyl-prolyl cis-trans isomerase plp</fullName>
    </alternativeName>
    <alternativeName>
        <fullName evidence="7">Rotamase plp</fullName>
    </alternativeName>
</protein>
<dbReference type="PANTHER" id="PTHR47245">
    <property type="entry name" value="PEPTIDYLPROLYL ISOMERASE"/>
    <property type="match status" value="1"/>
</dbReference>
<name>A0A8J7TT46_9PROT</name>
<dbReference type="GO" id="GO:0003755">
    <property type="term" value="F:peptidyl-prolyl cis-trans isomerase activity"/>
    <property type="evidence" value="ECO:0007669"/>
    <property type="project" value="UniProtKB-KW"/>
</dbReference>